<reference evidence="1" key="1">
    <citation type="submission" date="2021-02" db="EMBL/GenBank/DDBJ databases">
        <authorList>
            <person name="Nowell W R."/>
        </authorList>
    </citation>
    <scope>NUCLEOTIDE SEQUENCE</scope>
</reference>
<evidence type="ECO:0000313" key="2">
    <source>
        <dbReference type="Proteomes" id="UP000663882"/>
    </source>
</evidence>
<dbReference type="AlphaFoldDB" id="A0A815US88"/>
<feature type="non-terminal residue" evidence="1">
    <location>
        <position position="1"/>
    </location>
</feature>
<protein>
    <submittedName>
        <fullName evidence="1">Uncharacterized protein</fullName>
    </submittedName>
</protein>
<comment type="caution">
    <text evidence="1">The sequence shown here is derived from an EMBL/GenBank/DDBJ whole genome shotgun (WGS) entry which is preliminary data.</text>
</comment>
<gene>
    <name evidence="1" type="ORF">RFH988_LOCUS39286</name>
</gene>
<dbReference type="EMBL" id="CAJNOO010016003">
    <property type="protein sequence ID" value="CAF1520056.1"/>
    <property type="molecule type" value="Genomic_DNA"/>
</dbReference>
<name>A0A815US88_9BILA</name>
<sequence>FGNKFNILINIRRSSCPQSSIVKEVISNNLNTGFILFINNAFPLVNRLLLK</sequence>
<proteinExistence type="predicted"/>
<dbReference type="Proteomes" id="UP000663882">
    <property type="component" value="Unassembled WGS sequence"/>
</dbReference>
<organism evidence="1 2">
    <name type="scientific">Rotaria sordida</name>
    <dbReference type="NCBI Taxonomy" id="392033"/>
    <lineage>
        <taxon>Eukaryota</taxon>
        <taxon>Metazoa</taxon>
        <taxon>Spiralia</taxon>
        <taxon>Gnathifera</taxon>
        <taxon>Rotifera</taxon>
        <taxon>Eurotatoria</taxon>
        <taxon>Bdelloidea</taxon>
        <taxon>Philodinida</taxon>
        <taxon>Philodinidae</taxon>
        <taxon>Rotaria</taxon>
    </lineage>
</organism>
<evidence type="ECO:0000313" key="1">
    <source>
        <dbReference type="EMBL" id="CAF1520056.1"/>
    </source>
</evidence>
<accession>A0A815US88</accession>